<dbReference type="STRING" id="418985.A0A1V9X8G4"/>
<comment type="caution">
    <text evidence="8">The sequence shown here is derived from an EMBL/GenBank/DDBJ whole genome shotgun (WGS) entry which is preliminary data.</text>
</comment>
<accession>A0A1V9X8G4</accession>
<evidence type="ECO:0000256" key="3">
    <source>
        <dbReference type="ARBA" id="ARBA00012007"/>
    </source>
</evidence>
<keyword evidence="5" id="KW-0520">NAD</keyword>
<sequence>MVTVQKERNLFVNNYCDDFKNLRLDEDFQRNSVGRPFGFQSDEALSRQMTYVLRHGAYTDGIKLHPGGFVNVNTLLEHRRFRGKCNENDFRRIVAQDPKGRYHIRNDPHTGALQIRANQGHTIKVIDDGTLFQRITQEHGITESTHGTSMRAWMSIRREGLSRMKRNHIHMVPGGHLDLSNPHLSDRRVILIVIDVHRALFDEIEFFRSTTGVLLSPGDKRGFIAPKYFKRVTNAKTGEDLLAVQGHESTACGMEPCKRSENEGRHEEGSSHLCRGSRRTRNAGI</sequence>
<evidence type="ECO:0000256" key="6">
    <source>
        <dbReference type="ARBA" id="ARBA00047949"/>
    </source>
</evidence>
<dbReference type="InParanoid" id="A0A1V9X8G4"/>
<dbReference type="SUPFAM" id="SSF56399">
    <property type="entry name" value="ADP-ribosylation"/>
    <property type="match status" value="1"/>
</dbReference>
<proteinExistence type="inferred from homology"/>
<dbReference type="GO" id="GO:0000215">
    <property type="term" value="F:tRNA 2'-phosphotransferase activity"/>
    <property type="evidence" value="ECO:0007669"/>
    <property type="project" value="UniProtKB-EC"/>
</dbReference>
<evidence type="ECO:0000256" key="5">
    <source>
        <dbReference type="ARBA" id="ARBA00023027"/>
    </source>
</evidence>
<dbReference type="PANTHER" id="PTHR12684">
    <property type="entry name" value="PUTATIVE PHOSPHOTRANSFERASE"/>
    <property type="match status" value="1"/>
</dbReference>
<evidence type="ECO:0000313" key="9">
    <source>
        <dbReference type="Proteomes" id="UP000192247"/>
    </source>
</evidence>
<dbReference type="Gene3D" id="1.10.10.970">
    <property type="entry name" value="RNA 2'-phosphotransferase, Tpt1/KptA family, N-terminal domain"/>
    <property type="match status" value="1"/>
</dbReference>
<feature type="region of interest" description="Disordered" evidence="7">
    <location>
        <begin position="257"/>
        <end position="285"/>
    </location>
</feature>
<protein>
    <recommendedName>
        <fullName evidence="3">2'-phosphotransferase</fullName>
        <ecNumber evidence="3">2.7.1.160</ecNumber>
    </recommendedName>
</protein>
<dbReference type="InterPro" id="IPR042080">
    <property type="entry name" value="RNA_2'-PTrans_N"/>
</dbReference>
<dbReference type="Pfam" id="PF01885">
    <property type="entry name" value="PTS_2-RNA"/>
    <property type="match status" value="1"/>
</dbReference>
<dbReference type="InterPro" id="IPR002745">
    <property type="entry name" value="Ptrans_KptA/Tpt1"/>
</dbReference>
<feature type="compositionally biased region" description="Basic and acidic residues" evidence="7">
    <location>
        <begin position="257"/>
        <end position="270"/>
    </location>
</feature>
<dbReference type="EMBL" id="MNPL01020154">
    <property type="protein sequence ID" value="OQR69678.1"/>
    <property type="molecule type" value="Genomic_DNA"/>
</dbReference>
<evidence type="ECO:0000256" key="4">
    <source>
        <dbReference type="ARBA" id="ARBA00022679"/>
    </source>
</evidence>
<reference evidence="8 9" key="1">
    <citation type="journal article" date="2017" name="Gigascience">
        <title>Draft genome of the honey bee ectoparasitic mite, Tropilaelaps mercedesae, is shaped by the parasitic life history.</title>
        <authorList>
            <person name="Dong X."/>
            <person name="Armstrong S.D."/>
            <person name="Xia D."/>
            <person name="Makepeace B.L."/>
            <person name="Darby A.C."/>
            <person name="Kadowaki T."/>
        </authorList>
    </citation>
    <scope>NUCLEOTIDE SEQUENCE [LARGE SCALE GENOMIC DNA]</scope>
    <source>
        <strain evidence="8">Wuxi-XJTLU</strain>
    </source>
</reference>
<dbReference type="PANTHER" id="PTHR12684:SF2">
    <property type="entry name" value="TRNA 2'-PHOSPHOTRANSFERASE 1"/>
    <property type="match status" value="1"/>
</dbReference>
<comment type="similarity">
    <text evidence="2">Belongs to the KptA/TPT1 family.</text>
</comment>
<dbReference type="InterPro" id="IPR042081">
    <property type="entry name" value="RNA_2'-PTrans_C"/>
</dbReference>
<dbReference type="FunCoup" id="A0A1V9X8G4">
    <property type="interactions" value="190"/>
</dbReference>
<keyword evidence="9" id="KW-1185">Reference proteome</keyword>
<evidence type="ECO:0000256" key="2">
    <source>
        <dbReference type="ARBA" id="ARBA00009836"/>
    </source>
</evidence>
<keyword evidence="4" id="KW-0808">Transferase</keyword>
<evidence type="ECO:0000313" key="8">
    <source>
        <dbReference type="EMBL" id="OQR69678.1"/>
    </source>
</evidence>
<dbReference type="GO" id="GO:0006388">
    <property type="term" value="P:tRNA splicing, via endonucleolytic cleavage and ligation"/>
    <property type="evidence" value="ECO:0007669"/>
    <property type="project" value="TreeGrafter"/>
</dbReference>
<organism evidence="8 9">
    <name type="scientific">Tropilaelaps mercedesae</name>
    <dbReference type="NCBI Taxonomy" id="418985"/>
    <lineage>
        <taxon>Eukaryota</taxon>
        <taxon>Metazoa</taxon>
        <taxon>Ecdysozoa</taxon>
        <taxon>Arthropoda</taxon>
        <taxon>Chelicerata</taxon>
        <taxon>Arachnida</taxon>
        <taxon>Acari</taxon>
        <taxon>Parasitiformes</taxon>
        <taxon>Mesostigmata</taxon>
        <taxon>Gamasina</taxon>
        <taxon>Dermanyssoidea</taxon>
        <taxon>Laelapidae</taxon>
        <taxon>Tropilaelaps</taxon>
    </lineage>
</organism>
<comment type="catalytic activity">
    <reaction evidence="6">
        <text>2'-phospho-[ligated tRNA] + NAD(+) = mature tRNA + ADP-alpha-D-ribose 1'',2''-cyclic phosphate + nicotinamide</text>
        <dbReference type="Rhea" id="RHEA:23324"/>
        <dbReference type="Rhea" id="RHEA-COMP:11106"/>
        <dbReference type="Rhea" id="RHEA-COMP:11107"/>
        <dbReference type="ChEBI" id="CHEBI:17154"/>
        <dbReference type="ChEBI" id="CHEBI:57540"/>
        <dbReference type="ChEBI" id="CHEBI:76596"/>
        <dbReference type="ChEBI" id="CHEBI:82883"/>
        <dbReference type="ChEBI" id="CHEBI:85027"/>
        <dbReference type="EC" id="2.7.1.160"/>
    </reaction>
</comment>
<name>A0A1V9X8G4_9ACAR</name>
<evidence type="ECO:0000256" key="1">
    <source>
        <dbReference type="ARBA" id="ARBA00003343"/>
    </source>
</evidence>
<dbReference type="EC" id="2.7.1.160" evidence="3"/>
<comment type="function">
    <text evidence="1">Catalyzes the last step of tRNA splicing, the transfer of the splice junction 2'-phosphate from ligated tRNA to NAD to produce ADP-ribose 1''-2'' cyclic phosphate.</text>
</comment>
<feature type="compositionally biased region" description="Basic residues" evidence="7">
    <location>
        <begin position="275"/>
        <end position="285"/>
    </location>
</feature>
<evidence type="ECO:0000256" key="7">
    <source>
        <dbReference type="SAM" id="MobiDB-lite"/>
    </source>
</evidence>
<dbReference type="Proteomes" id="UP000192247">
    <property type="component" value="Unassembled WGS sequence"/>
</dbReference>
<dbReference type="OrthoDB" id="6507169at2759"/>
<gene>
    <name evidence="8" type="ORF">BIW11_01806</name>
</gene>
<dbReference type="AlphaFoldDB" id="A0A1V9X8G4"/>
<dbReference type="Gene3D" id="3.20.170.30">
    <property type="match status" value="1"/>
</dbReference>